<reference evidence="2 3" key="1">
    <citation type="submission" date="2024-09" db="EMBL/GenBank/DDBJ databases">
        <title>Chromosome-scale assembly of Riccia fluitans.</title>
        <authorList>
            <person name="Paukszto L."/>
            <person name="Sawicki J."/>
            <person name="Karawczyk K."/>
            <person name="Piernik-Szablinska J."/>
            <person name="Szczecinska M."/>
            <person name="Mazdziarz M."/>
        </authorList>
    </citation>
    <scope>NUCLEOTIDE SEQUENCE [LARGE SCALE GENOMIC DNA]</scope>
    <source>
        <strain evidence="2">Rf_01</strain>
        <tissue evidence="2">Aerial parts of the thallus</tissue>
    </source>
</reference>
<comment type="caution">
    <text evidence="2">The sequence shown here is derived from an EMBL/GenBank/DDBJ whole genome shotgun (WGS) entry which is preliminary data.</text>
</comment>
<dbReference type="Proteomes" id="UP001605036">
    <property type="component" value="Unassembled WGS sequence"/>
</dbReference>
<keyword evidence="3" id="KW-1185">Reference proteome</keyword>
<accession>A0ABD1XIC6</accession>
<feature type="region of interest" description="Disordered" evidence="1">
    <location>
        <begin position="1"/>
        <end position="32"/>
    </location>
</feature>
<dbReference type="AlphaFoldDB" id="A0ABD1XIC6"/>
<evidence type="ECO:0000313" key="2">
    <source>
        <dbReference type="EMBL" id="KAL2608504.1"/>
    </source>
</evidence>
<evidence type="ECO:0000256" key="1">
    <source>
        <dbReference type="SAM" id="MobiDB-lite"/>
    </source>
</evidence>
<organism evidence="2 3">
    <name type="scientific">Riccia fluitans</name>
    <dbReference type="NCBI Taxonomy" id="41844"/>
    <lineage>
        <taxon>Eukaryota</taxon>
        <taxon>Viridiplantae</taxon>
        <taxon>Streptophyta</taxon>
        <taxon>Embryophyta</taxon>
        <taxon>Marchantiophyta</taxon>
        <taxon>Marchantiopsida</taxon>
        <taxon>Marchantiidae</taxon>
        <taxon>Marchantiales</taxon>
        <taxon>Ricciaceae</taxon>
        <taxon>Riccia</taxon>
    </lineage>
</organism>
<protein>
    <submittedName>
        <fullName evidence="2">Uncharacterized protein</fullName>
    </submittedName>
</protein>
<name>A0ABD1XIC6_9MARC</name>
<evidence type="ECO:0000313" key="3">
    <source>
        <dbReference type="Proteomes" id="UP001605036"/>
    </source>
</evidence>
<dbReference type="EMBL" id="JBHFFA010000008">
    <property type="protein sequence ID" value="KAL2608504.1"/>
    <property type="molecule type" value="Genomic_DNA"/>
</dbReference>
<proteinExistence type="predicted"/>
<sequence>MSGIRQRSSRKSNVPPEERPSQCRRCATSPNYELPHDEAMETIDQIVQGEEINSRVGAIVEKISTLYLFARSVAGPQGQLPTNVSREGLKEYLVFPNSEDSSRVVSASIIEISLRLNHTKEDRASTAKFREGWQAVVQLLRTKFLATQMARQNQEDPLLLGDEPRNAFGDTKAQWDVERCELVRERDQLKEDLLKAQDVLADTAQRKEAL</sequence>
<gene>
    <name evidence="2" type="ORF">R1flu_027077</name>
</gene>